<proteinExistence type="predicted"/>
<dbReference type="InterPro" id="IPR012318">
    <property type="entry name" value="HTH_CRP"/>
</dbReference>
<dbReference type="EMBL" id="JABBGA010000001">
    <property type="protein sequence ID" value="NML24141.1"/>
    <property type="molecule type" value="Genomic_DNA"/>
</dbReference>
<dbReference type="GO" id="GO:0003677">
    <property type="term" value="F:DNA binding"/>
    <property type="evidence" value="ECO:0007669"/>
    <property type="project" value="UniProtKB-KW"/>
</dbReference>
<dbReference type="AlphaFoldDB" id="A0A848G382"/>
<dbReference type="Proteomes" id="UP000580043">
    <property type="component" value="Unassembled WGS sequence"/>
</dbReference>
<reference evidence="5 6" key="1">
    <citation type="submission" date="2020-04" db="EMBL/GenBank/DDBJ databases">
        <title>Zoogloea sp. G-4-1-14 isolated from soil.</title>
        <authorList>
            <person name="Dahal R.H."/>
        </authorList>
    </citation>
    <scope>NUCLEOTIDE SEQUENCE [LARGE SCALE GENOMIC DNA]</scope>
    <source>
        <strain evidence="5 6">G-4-1-14</strain>
    </source>
</reference>
<dbReference type="PANTHER" id="PTHR24567">
    <property type="entry name" value="CRP FAMILY TRANSCRIPTIONAL REGULATORY PROTEIN"/>
    <property type="match status" value="1"/>
</dbReference>
<evidence type="ECO:0000256" key="3">
    <source>
        <dbReference type="ARBA" id="ARBA00023163"/>
    </source>
</evidence>
<dbReference type="Pfam" id="PF13545">
    <property type="entry name" value="HTH_Crp_2"/>
    <property type="match status" value="1"/>
</dbReference>
<evidence type="ECO:0000256" key="1">
    <source>
        <dbReference type="ARBA" id="ARBA00023015"/>
    </source>
</evidence>
<name>A0A848G382_9RHOO</name>
<evidence type="ECO:0000313" key="6">
    <source>
        <dbReference type="Proteomes" id="UP000580043"/>
    </source>
</evidence>
<keyword evidence="2" id="KW-0238">DNA-binding</keyword>
<evidence type="ECO:0000256" key="2">
    <source>
        <dbReference type="ARBA" id="ARBA00023125"/>
    </source>
</evidence>
<dbReference type="InterPro" id="IPR036390">
    <property type="entry name" value="WH_DNA-bd_sf"/>
</dbReference>
<dbReference type="SUPFAM" id="SSF46785">
    <property type="entry name" value="Winged helix' DNA-binding domain"/>
    <property type="match status" value="1"/>
</dbReference>
<protein>
    <submittedName>
        <fullName evidence="5">Crp/Fnr family transcriptional regulator</fullName>
    </submittedName>
</protein>
<dbReference type="Gene3D" id="2.60.120.10">
    <property type="entry name" value="Jelly Rolls"/>
    <property type="match status" value="1"/>
</dbReference>
<sequence>MSATLAPSANRLLAALPPQENARLLAHCDTVDLQFAEVLAEPGEPIRHVWFPTGSAIAQIRRIDAHASLEVGLIGDEGALGIPLALDATESSLRALVQAPGGALRISAPAFCRVLEDSPALSRILRQYIHVLMGQLAQTAGCTRFHLLEPRLARWLLMTQDRTHSNGFHITHEFLAQILGVRRVGITHAASTLQQHQLIHYRRGDIAIVDRAGLEAAACTCYATDRLAYSRGMRGVAPS</sequence>
<accession>A0A848G382</accession>
<dbReference type="PANTHER" id="PTHR24567:SF74">
    <property type="entry name" value="HTH-TYPE TRANSCRIPTIONAL REGULATOR ARCR"/>
    <property type="match status" value="1"/>
</dbReference>
<comment type="caution">
    <text evidence="5">The sequence shown here is derived from an EMBL/GenBank/DDBJ whole genome shotgun (WGS) entry which is preliminary data.</text>
</comment>
<keyword evidence="1" id="KW-0805">Transcription regulation</keyword>
<organism evidence="5 6">
    <name type="scientific">Zoogloea dura</name>
    <dbReference type="NCBI Taxonomy" id="2728840"/>
    <lineage>
        <taxon>Bacteria</taxon>
        <taxon>Pseudomonadati</taxon>
        <taxon>Pseudomonadota</taxon>
        <taxon>Betaproteobacteria</taxon>
        <taxon>Rhodocyclales</taxon>
        <taxon>Zoogloeaceae</taxon>
        <taxon>Zoogloea</taxon>
    </lineage>
</organism>
<feature type="domain" description="HTH crp-type" evidence="4">
    <location>
        <begin position="151"/>
        <end position="216"/>
    </location>
</feature>
<keyword evidence="3" id="KW-0804">Transcription</keyword>
<evidence type="ECO:0000259" key="4">
    <source>
        <dbReference type="Pfam" id="PF13545"/>
    </source>
</evidence>
<dbReference type="GO" id="GO:0005829">
    <property type="term" value="C:cytosol"/>
    <property type="evidence" value="ECO:0007669"/>
    <property type="project" value="TreeGrafter"/>
</dbReference>
<gene>
    <name evidence="5" type="ORF">HHL15_00130</name>
</gene>
<dbReference type="InterPro" id="IPR050397">
    <property type="entry name" value="Env_Response_Regulators"/>
</dbReference>
<dbReference type="InterPro" id="IPR018490">
    <property type="entry name" value="cNMP-bd_dom_sf"/>
</dbReference>
<dbReference type="SUPFAM" id="SSF51206">
    <property type="entry name" value="cAMP-binding domain-like"/>
    <property type="match status" value="1"/>
</dbReference>
<dbReference type="RefSeq" id="WP_169143797.1">
    <property type="nucleotide sequence ID" value="NZ_JABBGA010000001.1"/>
</dbReference>
<dbReference type="InterPro" id="IPR014710">
    <property type="entry name" value="RmlC-like_jellyroll"/>
</dbReference>
<dbReference type="GO" id="GO:0003700">
    <property type="term" value="F:DNA-binding transcription factor activity"/>
    <property type="evidence" value="ECO:0007669"/>
    <property type="project" value="TreeGrafter"/>
</dbReference>
<keyword evidence="6" id="KW-1185">Reference proteome</keyword>
<evidence type="ECO:0000313" key="5">
    <source>
        <dbReference type="EMBL" id="NML24141.1"/>
    </source>
</evidence>